<dbReference type="InterPro" id="IPR036056">
    <property type="entry name" value="Fibrinogen-like_C"/>
</dbReference>
<sequence length="139" mass="15661">MYLLTRQGSRAADLLISLGDFDKSEAFALYSPFTIGSEDMQYRISLGNYSGNAGDAFRAKSNQDGSSFSTWDRDNDNCDPCFVGDIAFNNCAGDYSSGWWFNGCGIANLNGRWRPEWSCIAWRSSVSWETYRSFKSLKF</sequence>
<evidence type="ECO:0000259" key="2">
    <source>
        <dbReference type="PROSITE" id="PS51406"/>
    </source>
</evidence>
<dbReference type="GO" id="GO:0005615">
    <property type="term" value="C:extracellular space"/>
    <property type="evidence" value="ECO:0007669"/>
    <property type="project" value="TreeGrafter"/>
</dbReference>
<dbReference type="InterPro" id="IPR050373">
    <property type="entry name" value="Fibrinogen_C-term_domain"/>
</dbReference>
<dbReference type="PROSITE" id="PS00514">
    <property type="entry name" value="FIBRINOGEN_C_1"/>
    <property type="match status" value="1"/>
</dbReference>
<dbReference type="SUPFAM" id="SSF56496">
    <property type="entry name" value="Fibrinogen C-terminal domain-like"/>
    <property type="match status" value="1"/>
</dbReference>
<protein>
    <recommendedName>
        <fullName evidence="2">Fibrinogen C-terminal domain-containing protein</fullName>
    </recommendedName>
</protein>
<proteinExistence type="predicted"/>
<feature type="domain" description="Fibrinogen C-terminal" evidence="2">
    <location>
        <begin position="1"/>
        <end position="139"/>
    </location>
</feature>
<reference evidence="3" key="1">
    <citation type="submission" date="2022-03" db="EMBL/GenBank/DDBJ databases">
        <authorList>
            <person name="Alioto T."/>
            <person name="Alioto T."/>
            <person name="Gomez Garrido J."/>
        </authorList>
    </citation>
    <scope>NUCLEOTIDE SEQUENCE</scope>
</reference>
<dbReference type="PROSITE" id="PS51406">
    <property type="entry name" value="FIBRINOGEN_C_2"/>
    <property type="match status" value="1"/>
</dbReference>
<dbReference type="PANTHER" id="PTHR19143">
    <property type="entry name" value="FIBRINOGEN/TENASCIN/ANGIOPOEITIN"/>
    <property type="match status" value="1"/>
</dbReference>
<dbReference type="Pfam" id="PF00147">
    <property type="entry name" value="Fibrinogen_C"/>
    <property type="match status" value="1"/>
</dbReference>
<keyword evidence="1" id="KW-1015">Disulfide bond</keyword>
<dbReference type="AlphaFoldDB" id="A0AAD1RTS9"/>
<accession>A0AAD1RTS9</accession>
<dbReference type="InterPro" id="IPR014716">
    <property type="entry name" value="Fibrinogen_a/b/g_C_1"/>
</dbReference>
<dbReference type="InterPro" id="IPR020837">
    <property type="entry name" value="Fibrinogen_CS"/>
</dbReference>
<feature type="non-terminal residue" evidence="3">
    <location>
        <position position="139"/>
    </location>
</feature>
<gene>
    <name evidence="3" type="ORF">PECUL_23A027806</name>
</gene>
<evidence type="ECO:0000313" key="3">
    <source>
        <dbReference type="EMBL" id="CAH2278203.1"/>
    </source>
</evidence>
<name>A0AAD1RTS9_PELCU</name>
<evidence type="ECO:0000256" key="1">
    <source>
        <dbReference type="ARBA" id="ARBA00023157"/>
    </source>
</evidence>
<keyword evidence="4" id="KW-1185">Reference proteome</keyword>
<dbReference type="SMART" id="SM00186">
    <property type="entry name" value="FBG"/>
    <property type="match status" value="1"/>
</dbReference>
<organism evidence="3 4">
    <name type="scientific">Pelobates cultripes</name>
    <name type="common">Western spadefoot toad</name>
    <dbReference type="NCBI Taxonomy" id="61616"/>
    <lineage>
        <taxon>Eukaryota</taxon>
        <taxon>Metazoa</taxon>
        <taxon>Chordata</taxon>
        <taxon>Craniata</taxon>
        <taxon>Vertebrata</taxon>
        <taxon>Euteleostomi</taxon>
        <taxon>Amphibia</taxon>
        <taxon>Batrachia</taxon>
        <taxon>Anura</taxon>
        <taxon>Pelobatoidea</taxon>
        <taxon>Pelobatidae</taxon>
        <taxon>Pelobates</taxon>
    </lineage>
</organism>
<dbReference type="EMBL" id="OW240914">
    <property type="protein sequence ID" value="CAH2278203.1"/>
    <property type="molecule type" value="Genomic_DNA"/>
</dbReference>
<dbReference type="PANTHER" id="PTHR19143:SF185">
    <property type="entry name" value="ANGIOPOIETIN-RELATED PROTEIN 5"/>
    <property type="match status" value="1"/>
</dbReference>
<evidence type="ECO:0000313" key="4">
    <source>
        <dbReference type="Proteomes" id="UP001295444"/>
    </source>
</evidence>
<dbReference type="Gene3D" id="3.90.215.10">
    <property type="entry name" value="Gamma Fibrinogen, chain A, domain 1"/>
    <property type="match status" value="1"/>
</dbReference>
<dbReference type="Proteomes" id="UP001295444">
    <property type="component" value="Chromosome 03"/>
</dbReference>
<dbReference type="InterPro" id="IPR002181">
    <property type="entry name" value="Fibrinogen_a/b/g_C_dom"/>
</dbReference>